<feature type="region of interest" description="Disordered" evidence="1">
    <location>
        <begin position="312"/>
        <end position="335"/>
    </location>
</feature>
<evidence type="ECO:0008006" key="4">
    <source>
        <dbReference type="Google" id="ProtNLM"/>
    </source>
</evidence>
<dbReference type="EMBL" id="VJMH01006445">
    <property type="protein sequence ID" value="KAF0689449.1"/>
    <property type="molecule type" value="Genomic_DNA"/>
</dbReference>
<evidence type="ECO:0000313" key="3">
    <source>
        <dbReference type="EMBL" id="KAF0689449.1"/>
    </source>
</evidence>
<keyword evidence="2" id="KW-0472">Membrane</keyword>
<dbReference type="OrthoDB" id="73875at2759"/>
<evidence type="ECO:0000256" key="2">
    <source>
        <dbReference type="SAM" id="Phobius"/>
    </source>
</evidence>
<dbReference type="InterPro" id="IPR017853">
    <property type="entry name" value="GH"/>
</dbReference>
<dbReference type="AlphaFoldDB" id="A0A6A4XZM5"/>
<feature type="transmembrane region" description="Helical" evidence="2">
    <location>
        <begin position="20"/>
        <end position="42"/>
    </location>
</feature>
<name>A0A6A4XZM5_9STRA</name>
<accession>A0A6A4XZM5</accession>
<gene>
    <name evidence="3" type="ORF">As57867_019037</name>
</gene>
<dbReference type="Gene3D" id="3.20.20.80">
    <property type="entry name" value="Glycosidases"/>
    <property type="match status" value="2"/>
</dbReference>
<keyword evidence="2" id="KW-0812">Transmembrane</keyword>
<feature type="compositionally biased region" description="Low complexity" evidence="1">
    <location>
        <begin position="318"/>
        <end position="329"/>
    </location>
</feature>
<organism evidence="3">
    <name type="scientific">Aphanomyces stellatus</name>
    <dbReference type="NCBI Taxonomy" id="120398"/>
    <lineage>
        <taxon>Eukaryota</taxon>
        <taxon>Sar</taxon>
        <taxon>Stramenopiles</taxon>
        <taxon>Oomycota</taxon>
        <taxon>Saprolegniomycetes</taxon>
        <taxon>Saprolegniales</taxon>
        <taxon>Verrucalvaceae</taxon>
        <taxon>Aphanomyces</taxon>
    </lineage>
</organism>
<proteinExistence type="predicted"/>
<comment type="caution">
    <text evidence="3">The sequence shown here is derived from an EMBL/GenBank/DDBJ whole genome shotgun (WGS) entry which is preliminary data.</text>
</comment>
<dbReference type="SUPFAM" id="SSF51445">
    <property type="entry name" value="(Trans)glycosidases"/>
    <property type="match status" value="2"/>
</dbReference>
<feature type="non-terminal residue" evidence="3">
    <location>
        <position position="423"/>
    </location>
</feature>
<reference evidence="3" key="1">
    <citation type="submission" date="2019-06" db="EMBL/GenBank/DDBJ databases">
        <title>Genomics analysis of Aphanomyces spp. identifies a new class of oomycete effector associated with host adaptation.</title>
        <authorList>
            <person name="Gaulin E."/>
        </authorList>
    </citation>
    <scope>NUCLEOTIDE SEQUENCE</scope>
    <source>
        <strain evidence="3">CBS 578.67</strain>
    </source>
</reference>
<keyword evidence="2" id="KW-1133">Transmembrane helix</keyword>
<evidence type="ECO:0000256" key="1">
    <source>
        <dbReference type="SAM" id="MobiDB-lite"/>
    </source>
</evidence>
<protein>
    <recommendedName>
        <fullName evidence="4">GH18 domain-containing protein</fullName>
    </recommendedName>
</protein>
<sequence>MGDGGGGDGKFKIKRRHYEIAVGLVLLAGAIVGVLFGAGVFAQSDTVKAQKAFEKAVAALPPRDPACPTVVPGKRVVEYFASQRVGCASVPSGVTHVVLTYADLSTQSFQMTDLDTLACVGELRKRCISVVGGLGGSKPFDIAMVATQAAALVQKFKLDGVAVHDLTSTASTLPYMTALSASLKPLRATLSYDVFYTELDTDDGANCGGMRCFTDGVDALVDWVSVMVFSVSNDPVLAASIYDGAVSGFLAMWQKKLPPAKFNLGLCVDCGYGPGPSPAAIAAMASVARAAGGVSVHGSSNTPIQSILQALATPPPSNTTTNATTTSSSGSKCGAPPTTGRVVAYWGSEVDGCTTLPRGVTHVIFSFALLKQGLVTPSMQGSDATLRSCVQALHARCVQVLGALGGATNDAEMAALTNMTAMA</sequence>